<proteinExistence type="predicted"/>
<accession>A0AAD4SKI6</accession>
<feature type="region of interest" description="Disordered" evidence="1">
    <location>
        <begin position="108"/>
        <end position="130"/>
    </location>
</feature>
<dbReference type="EMBL" id="JAJJMB010010084">
    <property type="protein sequence ID" value="KAI3910998.1"/>
    <property type="molecule type" value="Genomic_DNA"/>
</dbReference>
<gene>
    <name evidence="2" type="ORF">MKW98_015655</name>
</gene>
<evidence type="ECO:0000313" key="2">
    <source>
        <dbReference type="EMBL" id="KAI3910998.1"/>
    </source>
</evidence>
<comment type="caution">
    <text evidence="2">The sequence shown here is derived from an EMBL/GenBank/DDBJ whole genome shotgun (WGS) entry which is preliminary data.</text>
</comment>
<name>A0AAD4SKI6_9MAGN</name>
<dbReference type="Proteomes" id="UP001202328">
    <property type="component" value="Unassembled WGS sequence"/>
</dbReference>
<evidence type="ECO:0000313" key="3">
    <source>
        <dbReference type="Proteomes" id="UP001202328"/>
    </source>
</evidence>
<feature type="non-terminal residue" evidence="2">
    <location>
        <position position="239"/>
    </location>
</feature>
<reference evidence="2" key="1">
    <citation type="submission" date="2022-04" db="EMBL/GenBank/DDBJ databases">
        <title>A functionally conserved STORR gene fusion in Papaver species that diverged 16.8 million years ago.</title>
        <authorList>
            <person name="Catania T."/>
        </authorList>
    </citation>
    <scope>NUCLEOTIDE SEQUENCE</scope>
    <source>
        <strain evidence="2">S-188037</strain>
    </source>
</reference>
<keyword evidence="3" id="KW-1185">Reference proteome</keyword>
<sequence>MKLRKEIHRGELPACRRGCKGLRFGSLDWNKLCPLASCESCDVAVPTVVNVNASNTDKFSPVESYKLQQTEEYALSMTKSYKQQQTEEDALSTTSTIDYSYPEEEYLRKGEADDEEDLTPTEENKDEAPSGLSLEVSEWFDWWDMSDQRLERFIRSCKVSDARRLEALTWIHVYAYFNEKKLYGGYGVVVRNALREPIIASAKFSKAGISFYYQVFKGILAGASLAEEYGCSGSHLRVR</sequence>
<evidence type="ECO:0000256" key="1">
    <source>
        <dbReference type="SAM" id="MobiDB-lite"/>
    </source>
</evidence>
<organism evidence="2 3">
    <name type="scientific">Papaver atlanticum</name>
    <dbReference type="NCBI Taxonomy" id="357466"/>
    <lineage>
        <taxon>Eukaryota</taxon>
        <taxon>Viridiplantae</taxon>
        <taxon>Streptophyta</taxon>
        <taxon>Embryophyta</taxon>
        <taxon>Tracheophyta</taxon>
        <taxon>Spermatophyta</taxon>
        <taxon>Magnoliopsida</taxon>
        <taxon>Ranunculales</taxon>
        <taxon>Papaveraceae</taxon>
        <taxon>Papaveroideae</taxon>
        <taxon>Papaver</taxon>
    </lineage>
</organism>
<protein>
    <submittedName>
        <fullName evidence="2">Uncharacterized protein</fullName>
    </submittedName>
</protein>
<dbReference type="AlphaFoldDB" id="A0AAD4SKI6"/>